<sequence>MSPKSLLKTLFSTASVFLALVVQLRAEVDRDRLEESDFAKTVEIVFNGSSSTVSSAADVSISYGSQSSQVIVTANEPGVRFTLSGSSSNGYLQVTSAYRCLVDLEGVELASGDGPALALLTEERSFLTLGEGSVNVLSDSATYTRDGNGTIDASGGLMVSGDGSLQVSSLAAHAIYAADDIRVFGGKIEVTAAAKDALHPKDLFRLDHGSLTLDASGDGIDAGDGIEIYGGSVQVVCPEDDSKGLATDGNFTMAGGTVVVSMEGAQSKAISADGDFSMTGGSAFLKLSGDVVLETVEGDASTYMDPSYSSALKCKGAVSVSDGSLLVTHTGLAGKGISADGEISVSGGGIDISLMGGASDSFTDEDGETDTATADAIKSDTNILITDGQIRIRLAGASSDGLSASEALTIEGGEFVLDLEGDASKGLKSKGTMTLAGGEFDFYLTGDVLLESVSTSYYDPSYCTAIKCDDSLTVSGGTFVVKHAGTAGKGVSVDGDIVMSGGSFDIYTTGGPSSTFTNESGSTDIAASDCFKADGNLTITGGTLLTEATGNAGDAISCVGDATLGVLGDDTYPIITANVSGSRVSVSNRNYSNPKGFKSEGDLVMNGGHFSSTTTSSGAEGMESKASLTIAGGIIEIEAADDGINASRSLTISGGQVYSYSSSNDGIDSNGTITISGGTVLASGSTSPEEGFDCDNNTFTITGGIVVGTGGSTSTPSSSTSTQRSVIYSGTGTKDVVLQVKSSSGDNLVYRIPRSYAGGGGGRGGSSGGSMTLLFSNPNLASSTKYTILTGVTATGGTEFHGLITGATVSGGTQVTTFTPSSMVTSVN</sequence>
<dbReference type="InterPro" id="IPR025584">
    <property type="entry name" value="Cthe_2159"/>
</dbReference>
<keyword evidence="2" id="KW-1185">Reference proteome</keyword>
<accession>A0A7X1B4G4</accession>
<organism evidence="1 2">
    <name type="scientific">Pelagicoccus albus</name>
    <dbReference type="NCBI Taxonomy" id="415222"/>
    <lineage>
        <taxon>Bacteria</taxon>
        <taxon>Pseudomonadati</taxon>
        <taxon>Verrucomicrobiota</taxon>
        <taxon>Opitutia</taxon>
        <taxon>Puniceicoccales</taxon>
        <taxon>Pelagicoccaceae</taxon>
        <taxon>Pelagicoccus</taxon>
    </lineage>
</organism>
<protein>
    <submittedName>
        <fullName evidence="1">Carbohydrate-binding domain-containing protein</fullName>
    </submittedName>
</protein>
<reference evidence="1 2" key="1">
    <citation type="submission" date="2020-07" db="EMBL/GenBank/DDBJ databases">
        <authorList>
            <person name="Feng X."/>
        </authorList>
    </citation>
    <scope>NUCLEOTIDE SEQUENCE [LARGE SCALE GENOMIC DNA]</scope>
    <source>
        <strain evidence="1 2">JCM23202</strain>
    </source>
</reference>
<dbReference type="AlphaFoldDB" id="A0A7X1B4G4"/>
<dbReference type="Proteomes" id="UP000526501">
    <property type="component" value="Unassembled WGS sequence"/>
</dbReference>
<dbReference type="Pfam" id="PF14262">
    <property type="entry name" value="Cthe_2159"/>
    <property type="match status" value="3"/>
</dbReference>
<proteinExistence type="predicted"/>
<name>A0A7X1B4G4_9BACT</name>
<evidence type="ECO:0000313" key="1">
    <source>
        <dbReference type="EMBL" id="MBC2605244.1"/>
    </source>
</evidence>
<evidence type="ECO:0000313" key="2">
    <source>
        <dbReference type="Proteomes" id="UP000526501"/>
    </source>
</evidence>
<comment type="caution">
    <text evidence="1">The sequence shown here is derived from an EMBL/GenBank/DDBJ whole genome shotgun (WGS) entry which is preliminary data.</text>
</comment>
<dbReference type="RefSeq" id="WP_185659129.1">
    <property type="nucleotide sequence ID" value="NZ_CAWPOO010000006.1"/>
</dbReference>
<dbReference type="EMBL" id="JACHVC010000006">
    <property type="protein sequence ID" value="MBC2605244.1"/>
    <property type="molecule type" value="Genomic_DNA"/>
</dbReference>
<gene>
    <name evidence="1" type="ORF">H5P27_04225</name>
</gene>